<reference evidence="4 5" key="1">
    <citation type="journal article" date="2010" name="Nature">
        <title>The genome of a songbird.</title>
        <authorList>
            <person name="Warren W.C."/>
            <person name="Clayton D.F."/>
            <person name="Ellegren H."/>
            <person name="Arnold A.P."/>
            <person name="Hillier L.W."/>
            <person name="Kunstner A."/>
            <person name="Searle S."/>
            <person name="White S."/>
            <person name="Vilella A.J."/>
            <person name="Fairley S."/>
            <person name="Heger A."/>
            <person name="Kong L."/>
            <person name="Ponting C.P."/>
            <person name="Jarvis E.D."/>
            <person name="Mello C.V."/>
            <person name="Minx P."/>
            <person name="Lovell P."/>
            <person name="Velho T.A."/>
            <person name="Ferris M."/>
            <person name="Balakrishnan C.N."/>
            <person name="Sinha S."/>
            <person name="Blatti C."/>
            <person name="London S.E."/>
            <person name="Li Y."/>
            <person name="Lin Y.C."/>
            <person name="George J."/>
            <person name="Sweedler J."/>
            <person name="Southey B."/>
            <person name="Gunaratne P."/>
            <person name="Watson M."/>
            <person name="Nam K."/>
            <person name="Backstrom N."/>
            <person name="Smeds L."/>
            <person name="Nabholz B."/>
            <person name="Itoh Y."/>
            <person name="Whitney O."/>
            <person name="Pfenning A.R."/>
            <person name="Howard J."/>
            <person name="Volker M."/>
            <person name="Skinner B.M."/>
            <person name="Griffin D.K."/>
            <person name="Ye L."/>
            <person name="McLaren W.M."/>
            <person name="Flicek P."/>
            <person name="Quesada V."/>
            <person name="Velasco G."/>
            <person name="Lopez-Otin C."/>
            <person name="Puente X.S."/>
            <person name="Olender T."/>
            <person name="Lancet D."/>
            <person name="Smit A.F."/>
            <person name="Hubley R."/>
            <person name="Konkel M.K."/>
            <person name="Walker J.A."/>
            <person name="Batzer M.A."/>
            <person name="Gu W."/>
            <person name="Pollock D.D."/>
            <person name="Chen L."/>
            <person name="Cheng Z."/>
            <person name="Eichler E.E."/>
            <person name="Stapley J."/>
            <person name="Slate J."/>
            <person name="Ekblom R."/>
            <person name="Birkhead T."/>
            <person name="Burke T."/>
            <person name="Burt D."/>
            <person name="Scharff C."/>
            <person name="Adam I."/>
            <person name="Richard H."/>
            <person name="Sultan M."/>
            <person name="Soldatov A."/>
            <person name="Lehrach H."/>
            <person name="Edwards S.V."/>
            <person name="Yang S.P."/>
            <person name="Li X."/>
            <person name="Graves T."/>
            <person name="Fulton L."/>
            <person name="Nelson J."/>
            <person name="Chinwalla A."/>
            <person name="Hou S."/>
            <person name="Mardis E.R."/>
            <person name="Wilson R.K."/>
        </authorList>
    </citation>
    <scope>NUCLEOTIDE SEQUENCE [LARGE SCALE GENOMIC DNA]</scope>
</reference>
<gene>
    <name evidence="4" type="primary">DPCD</name>
</gene>
<evidence type="ECO:0000256" key="1">
    <source>
        <dbReference type="ARBA" id="ARBA00010597"/>
    </source>
</evidence>
<feature type="region of interest" description="Disordered" evidence="3">
    <location>
        <begin position="148"/>
        <end position="198"/>
    </location>
</feature>
<evidence type="ECO:0000256" key="3">
    <source>
        <dbReference type="SAM" id="MobiDB-lite"/>
    </source>
</evidence>
<name>A0A674HHF8_TAEGU</name>
<dbReference type="GeneTree" id="ENSGT00390000014031"/>
<dbReference type="Ensembl" id="ENSTGUT00000046085.1">
    <property type="protein sequence ID" value="ENSTGUP00000033619.1"/>
    <property type="gene ID" value="ENSTGUG00000009967.2"/>
</dbReference>
<organism evidence="4 5">
    <name type="scientific">Taeniopygia guttata</name>
    <name type="common">Zebra finch</name>
    <name type="synonym">Poephila guttata</name>
    <dbReference type="NCBI Taxonomy" id="59729"/>
    <lineage>
        <taxon>Eukaryota</taxon>
        <taxon>Metazoa</taxon>
        <taxon>Chordata</taxon>
        <taxon>Craniata</taxon>
        <taxon>Vertebrata</taxon>
        <taxon>Euteleostomi</taxon>
        <taxon>Archelosauria</taxon>
        <taxon>Archosauria</taxon>
        <taxon>Dinosauria</taxon>
        <taxon>Saurischia</taxon>
        <taxon>Theropoda</taxon>
        <taxon>Coelurosauria</taxon>
        <taxon>Aves</taxon>
        <taxon>Neognathae</taxon>
        <taxon>Neoaves</taxon>
        <taxon>Telluraves</taxon>
        <taxon>Australaves</taxon>
        <taxon>Passeriformes</taxon>
        <taxon>Passeroidea</taxon>
        <taxon>Estrildidae</taxon>
        <taxon>Estrildinae</taxon>
        <taxon>Taeniopygia</taxon>
    </lineage>
</organism>
<dbReference type="Pfam" id="PF14913">
    <property type="entry name" value="DPCD"/>
    <property type="match status" value="1"/>
</dbReference>
<dbReference type="PRINTS" id="PR02065">
    <property type="entry name" value="PROTEINDPCD"/>
</dbReference>
<reference evidence="4" key="3">
    <citation type="submission" date="2025-09" db="UniProtKB">
        <authorList>
            <consortium name="Ensembl"/>
        </authorList>
    </citation>
    <scope>IDENTIFICATION</scope>
</reference>
<feature type="compositionally biased region" description="Low complexity" evidence="3">
    <location>
        <begin position="79"/>
        <end position="90"/>
    </location>
</feature>
<evidence type="ECO:0000256" key="2">
    <source>
        <dbReference type="ARBA" id="ARBA00020330"/>
    </source>
</evidence>
<feature type="region of interest" description="Disordered" evidence="3">
    <location>
        <begin position="15"/>
        <end position="90"/>
    </location>
</feature>
<proteinExistence type="inferred from homology"/>
<feature type="compositionally biased region" description="Low complexity" evidence="3">
    <location>
        <begin position="39"/>
        <end position="50"/>
    </location>
</feature>
<protein>
    <recommendedName>
        <fullName evidence="2">Protein DPCD</fullName>
    </recommendedName>
</protein>
<dbReference type="PANTHER" id="PTHR31921:SF1">
    <property type="entry name" value="PROTEIN DPCD"/>
    <property type="match status" value="1"/>
</dbReference>
<dbReference type="AlphaFoldDB" id="A0A674HHF8"/>
<dbReference type="InParanoid" id="A0A674HHF8"/>
<accession>A0A674HHF8</accession>
<sequence>LPQTTTHQTCLASLFGPPRFQGHQLGAGSTHSLGGKRGPAGPAAVPGAEGRQSRGWGGTAGQAPGGARGPRAAREGPGRRAAGSAAGRARGSFRVAAATARPPWRCRAGWSGCGPPAKRRWCRTVTAGSGSGLPSPAPAAGRGVVVQPAGAEGSAPGHSPAPRAGPRGRTQGHQRGQWDGVPGNGIEPQTVGQSPTPRGRCVPFLLTPVLPLGKRKIHYLFEDGKEMAEEYDIKTGQLISRKWREKNTLGGTGKWQVEVGEPTSPLLGALESELITESSSNPIFMRKDTLSSFQWRIRNLPYPKEVYSVSVEEEQRCCVVRTTNKKYYKKFSIPDLDRYHLPLDAAALSFTHANNTLIITYQKPKEILAAEEQLQKELKKIKAANSGDGDCKTQ</sequence>
<keyword evidence="5" id="KW-1185">Reference proteome</keyword>
<dbReference type="PANTHER" id="PTHR31921">
    <property type="entry name" value="PROTEIN DPCD"/>
    <property type="match status" value="1"/>
</dbReference>
<evidence type="ECO:0000313" key="4">
    <source>
        <dbReference type="Ensembl" id="ENSTGUP00000033619.1"/>
    </source>
</evidence>
<dbReference type="Proteomes" id="UP000007754">
    <property type="component" value="Chromosome 6"/>
</dbReference>
<comment type="similarity">
    <text evidence="1">Belongs to the DPCD family.</text>
</comment>
<feature type="compositionally biased region" description="Gly residues" evidence="3">
    <location>
        <begin position="55"/>
        <end position="68"/>
    </location>
</feature>
<evidence type="ECO:0000313" key="5">
    <source>
        <dbReference type="Proteomes" id="UP000007754"/>
    </source>
</evidence>
<dbReference type="InterPro" id="IPR026224">
    <property type="entry name" value="DPCD"/>
</dbReference>
<reference evidence="4" key="2">
    <citation type="submission" date="2025-08" db="UniProtKB">
        <authorList>
            <consortium name="Ensembl"/>
        </authorList>
    </citation>
    <scope>IDENTIFICATION</scope>
</reference>